<organism evidence="2 3">
    <name type="scientific">Phanerochaete sordida</name>
    <dbReference type="NCBI Taxonomy" id="48140"/>
    <lineage>
        <taxon>Eukaryota</taxon>
        <taxon>Fungi</taxon>
        <taxon>Dikarya</taxon>
        <taxon>Basidiomycota</taxon>
        <taxon>Agaricomycotina</taxon>
        <taxon>Agaricomycetes</taxon>
        <taxon>Polyporales</taxon>
        <taxon>Phanerochaetaceae</taxon>
        <taxon>Phanerochaete</taxon>
    </lineage>
</organism>
<proteinExistence type="predicted"/>
<evidence type="ECO:0000313" key="3">
    <source>
        <dbReference type="Proteomes" id="UP000703269"/>
    </source>
</evidence>
<dbReference type="Proteomes" id="UP000703269">
    <property type="component" value="Unassembled WGS sequence"/>
</dbReference>
<dbReference type="GO" id="GO:0046933">
    <property type="term" value="F:proton-transporting ATP synthase activity, rotational mechanism"/>
    <property type="evidence" value="ECO:0007669"/>
    <property type="project" value="TreeGrafter"/>
</dbReference>
<protein>
    <submittedName>
        <fullName evidence="2">ATP synthase complex subunit H-domain-containing protein</fullName>
    </submittedName>
</protein>
<dbReference type="EMBL" id="BPQB01000050">
    <property type="protein sequence ID" value="GJE95579.1"/>
    <property type="molecule type" value="Genomic_DNA"/>
</dbReference>
<dbReference type="OrthoDB" id="274752at2759"/>
<name>A0A9P3GJT7_9APHY</name>
<dbReference type="Pfam" id="PF10775">
    <property type="entry name" value="ATP_sub_h"/>
    <property type="match status" value="1"/>
</dbReference>
<feature type="compositionally biased region" description="Basic and acidic residues" evidence="1">
    <location>
        <begin position="101"/>
        <end position="126"/>
    </location>
</feature>
<dbReference type="PANTHER" id="PTHR28207">
    <property type="entry name" value="ATP SYNTHASE SUBUNIT H, MITOCHONDRIAL"/>
    <property type="match status" value="1"/>
</dbReference>
<evidence type="ECO:0000313" key="2">
    <source>
        <dbReference type="EMBL" id="GJE95579.1"/>
    </source>
</evidence>
<dbReference type="AlphaFoldDB" id="A0A9P3GJT7"/>
<dbReference type="InterPro" id="IPR019711">
    <property type="entry name" value="ATP_synth_F0_suH"/>
</dbReference>
<gene>
    <name evidence="2" type="ORF">PsYK624_117650</name>
</gene>
<dbReference type="PANTHER" id="PTHR28207:SF1">
    <property type="entry name" value="ATP SYNTHASE SUBUNIT H, MITOCHONDRIAL"/>
    <property type="match status" value="1"/>
</dbReference>
<feature type="region of interest" description="Disordered" evidence="1">
    <location>
        <begin position="83"/>
        <end position="126"/>
    </location>
</feature>
<keyword evidence="3" id="KW-1185">Reference proteome</keyword>
<sequence length="126" mass="13440">MSSSLLRQAARATRAASRSCAFSTSSVVRKDLIQDLYIKELKGYKPAPAAKDAHVGAVKAYSLPPKPQAPALPADLASELSAYDAAEPTKAESSAAAEPVAESKNEAEAFLELCEREPNQDHHSHH</sequence>
<accession>A0A9P3GJT7</accession>
<feature type="compositionally biased region" description="Low complexity" evidence="1">
    <location>
        <begin position="91"/>
        <end position="100"/>
    </location>
</feature>
<evidence type="ECO:0000256" key="1">
    <source>
        <dbReference type="SAM" id="MobiDB-lite"/>
    </source>
</evidence>
<comment type="caution">
    <text evidence="2">The sequence shown here is derived from an EMBL/GenBank/DDBJ whole genome shotgun (WGS) entry which is preliminary data.</text>
</comment>
<reference evidence="2 3" key="1">
    <citation type="submission" date="2021-08" db="EMBL/GenBank/DDBJ databases">
        <title>Draft Genome Sequence of Phanerochaete sordida strain YK-624.</title>
        <authorList>
            <person name="Mori T."/>
            <person name="Dohra H."/>
            <person name="Suzuki T."/>
            <person name="Kawagishi H."/>
            <person name="Hirai H."/>
        </authorList>
    </citation>
    <scope>NUCLEOTIDE SEQUENCE [LARGE SCALE GENOMIC DNA]</scope>
    <source>
        <strain evidence="2 3">YK-624</strain>
    </source>
</reference>